<evidence type="ECO:0000313" key="2">
    <source>
        <dbReference type="Proteomes" id="UP000006352"/>
    </source>
</evidence>
<dbReference type="AlphaFoldDB" id="J4IAB4"/>
<dbReference type="STRING" id="599839.J4IAB4"/>
<gene>
    <name evidence="1" type="ORF">FIBRA_04719</name>
</gene>
<protein>
    <submittedName>
        <fullName evidence="1">Uncharacterized protein</fullName>
    </submittedName>
</protein>
<dbReference type="HOGENOM" id="CLU_085136_0_0_1"/>
<dbReference type="RefSeq" id="XP_012181899.1">
    <property type="nucleotide sequence ID" value="XM_012326509.1"/>
</dbReference>
<reference evidence="1 2" key="1">
    <citation type="journal article" date="2012" name="Appl. Environ. Microbiol.">
        <title>Short-read sequencing for genomic analysis of the brown rot fungus Fibroporia radiculosa.</title>
        <authorList>
            <person name="Tang J.D."/>
            <person name="Perkins A.D."/>
            <person name="Sonstegard T.S."/>
            <person name="Schroeder S.G."/>
            <person name="Burgess S.C."/>
            <person name="Diehl S.V."/>
        </authorList>
    </citation>
    <scope>NUCLEOTIDE SEQUENCE [LARGE SCALE GENOMIC DNA]</scope>
    <source>
        <strain evidence="1 2">TFFH 294</strain>
    </source>
</reference>
<accession>J4IAB4</accession>
<dbReference type="OrthoDB" id="3058840at2759"/>
<proteinExistence type="predicted"/>
<dbReference type="InParanoid" id="J4IAB4"/>
<name>J4IAB4_9APHY</name>
<dbReference type="EMBL" id="HE797086">
    <property type="protein sequence ID" value="CCM02616.1"/>
    <property type="molecule type" value="Genomic_DNA"/>
</dbReference>
<organism evidence="1 2">
    <name type="scientific">Fibroporia radiculosa</name>
    <dbReference type="NCBI Taxonomy" id="599839"/>
    <lineage>
        <taxon>Eukaryota</taxon>
        <taxon>Fungi</taxon>
        <taxon>Dikarya</taxon>
        <taxon>Basidiomycota</taxon>
        <taxon>Agaricomycotina</taxon>
        <taxon>Agaricomycetes</taxon>
        <taxon>Polyporales</taxon>
        <taxon>Fibroporiaceae</taxon>
        <taxon>Fibroporia</taxon>
    </lineage>
</organism>
<keyword evidence="2" id="KW-1185">Reference proteome</keyword>
<dbReference type="Proteomes" id="UP000006352">
    <property type="component" value="Unassembled WGS sequence"/>
</dbReference>
<evidence type="ECO:0000313" key="1">
    <source>
        <dbReference type="EMBL" id="CCM02616.1"/>
    </source>
</evidence>
<sequence>MPNSEVQPLRRRPKPAYKNLNGFMDPTRMRIQGQMPTVNLHGDPSGSREADFSRAKNVRDAVERRRNVEDALLLKGSFFPGLAAAKELVESPETAAGTERRIQELRVRHWDEMQTLLDWQTQDYFQEAMDRHDSNNDDQKSNSDEDVHADRHFESFYQSLHTDPAPFSCFDDVLSAHRYAHLRTINGLLNQHAAQAEKEDAARRKRDAQFPAGIEEYRAIRNKDIQIRMARFLMADSNTKDRMMSEFQWAWRQVQSLVDEFSKNVRFSRNVSEILARHQAHQPAQGLVLVEDFKREVESAIRQTEATDPRRKPSTA</sequence>
<dbReference type="GeneID" id="24097527"/>